<dbReference type="Pfam" id="PF00392">
    <property type="entry name" value="GntR"/>
    <property type="match status" value="1"/>
</dbReference>
<dbReference type="PANTHER" id="PTHR38445">
    <property type="entry name" value="HTH-TYPE TRANSCRIPTIONAL REPRESSOR YTRA"/>
    <property type="match status" value="1"/>
</dbReference>
<dbReference type="CDD" id="cd07377">
    <property type="entry name" value="WHTH_GntR"/>
    <property type="match status" value="1"/>
</dbReference>
<dbReference type="EMBL" id="BAABHF010000010">
    <property type="protein sequence ID" value="GAA4485944.1"/>
    <property type="molecule type" value="Genomic_DNA"/>
</dbReference>
<dbReference type="InterPro" id="IPR000524">
    <property type="entry name" value="Tscrpt_reg_HTH_GntR"/>
</dbReference>
<protein>
    <recommendedName>
        <fullName evidence="5">HTH gntR-type domain-containing protein</fullName>
    </recommendedName>
</protein>
<organism evidence="6 7">
    <name type="scientific">Actinoallomurus oryzae</name>
    <dbReference type="NCBI Taxonomy" id="502180"/>
    <lineage>
        <taxon>Bacteria</taxon>
        <taxon>Bacillati</taxon>
        <taxon>Actinomycetota</taxon>
        <taxon>Actinomycetes</taxon>
        <taxon>Streptosporangiales</taxon>
        <taxon>Thermomonosporaceae</taxon>
        <taxon>Actinoallomurus</taxon>
    </lineage>
</organism>
<feature type="domain" description="HTH gntR-type" evidence="5">
    <location>
        <begin position="1"/>
        <end position="62"/>
    </location>
</feature>
<dbReference type="PANTHER" id="PTHR38445:SF7">
    <property type="entry name" value="GNTR-FAMILY TRANSCRIPTIONAL REGULATOR"/>
    <property type="match status" value="1"/>
</dbReference>
<dbReference type="Gene3D" id="1.10.10.10">
    <property type="entry name" value="Winged helix-like DNA-binding domain superfamily/Winged helix DNA-binding domain"/>
    <property type="match status" value="1"/>
</dbReference>
<evidence type="ECO:0000259" key="5">
    <source>
        <dbReference type="PROSITE" id="PS50949"/>
    </source>
</evidence>
<evidence type="ECO:0000256" key="2">
    <source>
        <dbReference type="ARBA" id="ARBA00023125"/>
    </source>
</evidence>
<keyword evidence="7" id="KW-1185">Reference proteome</keyword>
<keyword evidence="1" id="KW-0805">Transcription regulation</keyword>
<comment type="caution">
    <text evidence="6">The sequence shown here is derived from an EMBL/GenBank/DDBJ whole genome shotgun (WGS) entry which is preliminary data.</text>
</comment>
<name>A0ABP8PG28_9ACTN</name>
<reference evidence="7" key="1">
    <citation type="journal article" date="2019" name="Int. J. Syst. Evol. Microbiol.">
        <title>The Global Catalogue of Microorganisms (GCM) 10K type strain sequencing project: providing services to taxonomists for standard genome sequencing and annotation.</title>
        <authorList>
            <consortium name="The Broad Institute Genomics Platform"/>
            <consortium name="The Broad Institute Genome Sequencing Center for Infectious Disease"/>
            <person name="Wu L."/>
            <person name="Ma J."/>
        </authorList>
    </citation>
    <scope>NUCLEOTIDE SEQUENCE [LARGE SCALE GENOMIC DNA]</scope>
    <source>
        <strain evidence="7">JCM 17933</strain>
    </source>
</reference>
<dbReference type="PROSITE" id="PS50949">
    <property type="entry name" value="HTH_GNTR"/>
    <property type="match status" value="1"/>
</dbReference>
<dbReference type="InterPro" id="IPR036388">
    <property type="entry name" value="WH-like_DNA-bd_sf"/>
</dbReference>
<dbReference type="InterPro" id="IPR036390">
    <property type="entry name" value="WH_DNA-bd_sf"/>
</dbReference>
<evidence type="ECO:0000313" key="6">
    <source>
        <dbReference type="EMBL" id="GAA4485944.1"/>
    </source>
</evidence>
<sequence length="156" mass="16999">MQQVRPALRLGLLREGDRLPTVKEVVAQLAINPNTVLKACRELEPQGLVAPRPGIGTFVTRTLTDSTLAALGPLRRDLRDDRRLRARRAAHQRARGNLHARGVPRKGWPPAAPVAHGYAVVGIDQTYESLATAFPDGRSPRASPARPARARSSARN</sequence>
<dbReference type="SMART" id="SM00345">
    <property type="entry name" value="HTH_GNTR"/>
    <property type="match status" value="1"/>
</dbReference>
<keyword evidence="3" id="KW-0804">Transcription</keyword>
<gene>
    <name evidence="6" type="ORF">GCM10023191_011320</name>
</gene>
<evidence type="ECO:0000256" key="1">
    <source>
        <dbReference type="ARBA" id="ARBA00023015"/>
    </source>
</evidence>
<evidence type="ECO:0000256" key="3">
    <source>
        <dbReference type="ARBA" id="ARBA00023163"/>
    </source>
</evidence>
<evidence type="ECO:0000313" key="7">
    <source>
        <dbReference type="Proteomes" id="UP001500503"/>
    </source>
</evidence>
<evidence type="ECO:0000256" key="4">
    <source>
        <dbReference type="SAM" id="MobiDB-lite"/>
    </source>
</evidence>
<accession>A0ABP8PG28</accession>
<dbReference type="Proteomes" id="UP001500503">
    <property type="component" value="Unassembled WGS sequence"/>
</dbReference>
<feature type="region of interest" description="Disordered" evidence="4">
    <location>
        <begin position="132"/>
        <end position="156"/>
    </location>
</feature>
<keyword evidence="2" id="KW-0238">DNA-binding</keyword>
<dbReference type="SUPFAM" id="SSF46785">
    <property type="entry name" value="Winged helix' DNA-binding domain"/>
    <property type="match status" value="1"/>
</dbReference>
<proteinExistence type="predicted"/>